<dbReference type="Pfam" id="PF05773">
    <property type="entry name" value="RWD"/>
    <property type="match status" value="1"/>
</dbReference>
<dbReference type="InterPro" id="IPR011545">
    <property type="entry name" value="DEAD/DEAH_box_helicase_dom"/>
</dbReference>
<evidence type="ECO:0000256" key="6">
    <source>
        <dbReference type="ARBA" id="ARBA00022806"/>
    </source>
</evidence>
<dbReference type="SMART" id="SM00847">
    <property type="entry name" value="HA2"/>
    <property type="match status" value="1"/>
</dbReference>
<dbReference type="PROSITE" id="PS50908">
    <property type="entry name" value="RWD"/>
    <property type="match status" value="1"/>
</dbReference>
<dbReference type="InterPro" id="IPR014001">
    <property type="entry name" value="Helicase_ATP-bd"/>
</dbReference>
<dbReference type="Gene3D" id="2.130.10.10">
    <property type="entry name" value="YVTN repeat-like/Quinoprotein amine dehydrogenase"/>
    <property type="match status" value="2"/>
</dbReference>
<dbReference type="InterPro" id="IPR001680">
    <property type="entry name" value="WD40_rpt"/>
</dbReference>
<dbReference type="GO" id="GO:0003723">
    <property type="term" value="F:RNA binding"/>
    <property type="evidence" value="ECO:0007669"/>
    <property type="project" value="TreeGrafter"/>
</dbReference>
<dbReference type="InterPro" id="IPR059023">
    <property type="entry name" value="RNA_hel_CTD"/>
</dbReference>
<dbReference type="InterPro" id="IPR001650">
    <property type="entry name" value="Helicase_C-like"/>
</dbReference>
<dbReference type="Gene3D" id="1.20.120.1080">
    <property type="match status" value="1"/>
</dbReference>
<dbReference type="SMART" id="SM00487">
    <property type="entry name" value="DEXDc"/>
    <property type="match status" value="1"/>
</dbReference>
<dbReference type="EC" id="3.6.4.13" evidence="1"/>
<dbReference type="InterPro" id="IPR016135">
    <property type="entry name" value="UBQ-conjugating_enzyme/RWD"/>
</dbReference>
<dbReference type="Pfam" id="PF00400">
    <property type="entry name" value="WD40"/>
    <property type="match status" value="6"/>
</dbReference>
<dbReference type="InterPro" id="IPR015943">
    <property type="entry name" value="WD40/YVTN_repeat-like_dom_sf"/>
</dbReference>
<comment type="catalytic activity">
    <reaction evidence="9">
        <text>ATP + H2O = ADP + phosphate + H(+)</text>
        <dbReference type="Rhea" id="RHEA:13065"/>
        <dbReference type="ChEBI" id="CHEBI:15377"/>
        <dbReference type="ChEBI" id="CHEBI:15378"/>
        <dbReference type="ChEBI" id="CHEBI:30616"/>
        <dbReference type="ChEBI" id="CHEBI:43474"/>
        <dbReference type="ChEBI" id="CHEBI:456216"/>
        <dbReference type="EC" id="3.6.4.13"/>
    </reaction>
</comment>
<keyword evidence="5 16" id="KW-0378">Hydrolase</keyword>
<evidence type="ECO:0000256" key="7">
    <source>
        <dbReference type="ARBA" id="ARBA00022840"/>
    </source>
</evidence>
<dbReference type="Proteomes" id="UP001150538">
    <property type="component" value="Unassembled WGS sequence"/>
</dbReference>
<dbReference type="CDD" id="cd00200">
    <property type="entry name" value="WD40"/>
    <property type="match status" value="1"/>
</dbReference>
<feature type="domain" description="RWD" evidence="13">
    <location>
        <begin position="727"/>
        <end position="831"/>
    </location>
</feature>
<evidence type="ECO:0000256" key="12">
    <source>
        <dbReference type="SAM" id="MobiDB-lite"/>
    </source>
</evidence>
<dbReference type="GO" id="GO:0005524">
    <property type="term" value="F:ATP binding"/>
    <property type="evidence" value="ECO:0007669"/>
    <property type="project" value="UniProtKB-KW"/>
</dbReference>
<accession>A0A9W8A6L2</accession>
<dbReference type="InterPro" id="IPR056328">
    <property type="entry name" value="DSRM_DHX29"/>
</dbReference>
<keyword evidence="3" id="KW-0677">Repeat</keyword>
<feature type="domain" description="Helicase ATP-binding" evidence="14">
    <location>
        <begin position="936"/>
        <end position="1109"/>
    </location>
</feature>
<evidence type="ECO:0000259" key="15">
    <source>
        <dbReference type="PROSITE" id="PS51194"/>
    </source>
</evidence>
<proteinExistence type="inferred from homology"/>
<comment type="similarity">
    <text evidence="8">Belongs to the WD repeat WDR59 family.</text>
</comment>
<dbReference type="Gene3D" id="3.40.50.300">
    <property type="entry name" value="P-loop containing nucleotide triphosphate hydrolases"/>
    <property type="match status" value="2"/>
</dbReference>
<dbReference type="Pfam" id="PF00271">
    <property type="entry name" value="Helicase_C"/>
    <property type="match status" value="1"/>
</dbReference>
<keyword evidence="4" id="KW-0547">Nucleotide-binding</keyword>
<dbReference type="Pfam" id="PF24385">
    <property type="entry name" value="DSRM_DHX29"/>
    <property type="match status" value="1"/>
</dbReference>
<dbReference type="PROSITE" id="PS00678">
    <property type="entry name" value="WD_REPEATS_1"/>
    <property type="match status" value="2"/>
</dbReference>
<reference evidence="16" key="1">
    <citation type="submission" date="2022-07" db="EMBL/GenBank/DDBJ databases">
        <title>Phylogenomic reconstructions and comparative analyses of Kickxellomycotina fungi.</title>
        <authorList>
            <person name="Reynolds N.K."/>
            <person name="Stajich J.E."/>
            <person name="Barry K."/>
            <person name="Grigoriev I.V."/>
            <person name="Crous P."/>
            <person name="Smith M.E."/>
        </authorList>
    </citation>
    <scope>NUCLEOTIDE SEQUENCE</scope>
    <source>
        <strain evidence="16">NBRC 100468</strain>
    </source>
</reference>
<feature type="coiled-coil region" evidence="11">
    <location>
        <begin position="484"/>
        <end position="511"/>
    </location>
</feature>
<dbReference type="GO" id="GO:1990904">
    <property type="term" value="C:ribonucleoprotein complex"/>
    <property type="evidence" value="ECO:0007669"/>
    <property type="project" value="UniProtKB-ARBA"/>
</dbReference>
<dbReference type="SUPFAM" id="SSF50978">
    <property type="entry name" value="WD40 repeat-like"/>
    <property type="match status" value="1"/>
</dbReference>
<dbReference type="InterPro" id="IPR019775">
    <property type="entry name" value="WD40_repeat_CS"/>
</dbReference>
<dbReference type="SUPFAM" id="SSF54495">
    <property type="entry name" value="UBC-like"/>
    <property type="match status" value="1"/>
</dbReference>
<keyword evidence="17" id="KW-1185">Reference proteome</keyword>
<dbReference type="InterPro" id="IPR009060">
    <property type="entry name" value="UBA-like_sf"/>
</dbReference>
<dbReference type="GO" id="GO:0003724">
    <property type="term" value="F:RNA helicase activity"/>
    <property type="evidence" value="ECO:0007669"/>
    <property type="project" value="UniProtKB-EC"/>
</dbReference>
<dbReference type="GO" id="GO:0016787">
    <property type="term" value="F:hydrolase activity"/>
    <property type="evidence" value="ECO:0007669"/>
    <property type="project" value="UniProtKB-KW"/>
</dbReference>
<evidence type="ECO:0000256" key="1">
    <source>
        <dbReference type="ARBA" id="ARBA00012552"/>
    </source>
</evidence>
<keyword evidence="6 16" id="KW-0347">Helicase</keyword>
<dbReference type="SUPFAM" id="SSF54768">
    <property type="entry name" value="dsRNA-binding domain-like"/>
    <property type="match status" value="1"/>
</dbReference>
<evidence type="ECO:0000313" key="16">
    <source>
        <dbReference type="EMBL" id="KAJ1920222.1"/>
    </source>
</evidence>
<evidence type="ECO:0000259" key="13">
    <source>
        <dbReference type="PROSITE" id="PS50908"/>
    </source>
</evidence>
<feature type="repeat" description="WD" evidence="10">
    <location>
        <begin position="12"/>
        <end position="53"/>
    </location>
</feature>
<evidence type="ECO:0000256" key="8">
    <source>
        <dbReference type="ARBA" id="ARBA00038452"/>
    </source>
</evidence>
<evidence type="ECO:0000259" key="14">
    <source>
        <dbReference type="PROSITE" id="PS51192"/>
    </source>
</evidence>
<dbReference type="PANTHER" id="PTHR18934:SF267">
    <property type="entry name" value="ATP-DEPENDENT RNA HELICASE YLR419W-RELATED"/>
    <property type="match status" value="1"/>
</dbReference>
<dbReference type="Pfam" id="PF07717">
    <property type="entry name" value="OB_NTP_bind"/>
    <property type="match status" value="1"/>
</dbReference>
<sequence length="1771" mass="198435">MRAHYTTSLAIENAHEDGIWSVCWSKDGSSIITGSNDETIKIWNSNTGEVMGQLLDGSYAITSLDISADGKSVLSTHMDNQIRIWSLERLNLKRSIKVGPVKAWTAKFTKDGERIVSGTDKGTVLMWSTDSEEAIREYDTTRGRFASCVAVSHDNKLIACGSDNGMVHIFDIESGKIMQALMAHSSTVRSLSFSPSSTLIFSSSDDKCIQAYDVKSGNNIMSLTGHAGCVFSVAPHPSLEVIASGSLDKEVKLWDLREKDVIDTFNTHSDSVWSLDWEPSDHSRLVSAGDDGMVQFYDPLAFPGKKGKTSNQTNSRQDKEKSNKKFEPSYWDNAKVKDPKDDTQKKPQQPKDLFSRWTGKTPVTLLSEYCQRSKWERPNYIPRHKANRVYCIVELSKKSKKTSNVQKVTMHPVATDKFPLNYEFLNEARHVAATYALHRMQSGKNMRSVIPPHFRDYWDGLDKIKAEEGERSSWKYETDPFAALIELEKKKTAKKERIEKEEEKRAEIKKSGNLIRLLPLRSYNAWESLPEVHMNESFRNNVEEIVKKWLKEWHISSDTNGGVTNSSPSSTKNSSIDPIKKDIVAMGFNPFHVAEALKCVDSKEKAIDWLCIHIPEMDLPQRFLNRAYKPGITIISRNSAEKVIIEKAAKRIVRLGFSTSISTPLFTEEFDSISSKYENPVDHFSKNISDYEARIVSKLVSKLCYLETPFESGLDGDIASLKQTLGDELMALAAICGEDNVIQTNFPNIVGVKLDLGPGLPLHALLEFWLPSCSKYPSEHPVVTFTADALPVYVQLSVTSRLNDTIRKQVFLGEQMMYDIVNLTQEKAVELINCPPPLSQLMGGLLGENTAKSSAPDNTDNYLDEPLLPTPGSGSGSMANSSPNPDPKKLLIEIASPRIGVELANHFMSLQLKQEYTQMLERRKQLPAWSYRDEIVQAIANNRCVIISGATGCGKTTQVPQFVLDSFLSSNNGHEANIICTQPRRISAISVASRVVEERSDRTQRIGDLVGYAVRGQSRQKAGKTRLLFSTTGVLLRMLQDNPDLEGVSHVIVDEVHERSTDSDLLLIMLREILERNKNPNIRIVLMSATVDTGPFIEYFAQKINNNDDDRSEVPVLSIPGRTFPVSDIYMDEIVPKIGYKALISTDKKLKQQVMNTISNLDNDMNSKLVNRYMSEQQMTREDAVALVAWDNMFGTEASATKIDNNVIAEVVKTIDKENPKDQAVLIFMPGAGEIQACINFLKSSDPEILKGCHILPLHAGLTPNEQNLVFAHPPKGKRKIVVSTNVAETSITIEDIVFVIETGRVKENRYDPNNRLCKLTSTFCSKAAAKQRRGRAGRVKSGICYHIYSRDTMQNVMPDYGLPEILRVPLEQICLRIKALGYTDSVDFLSKALDPPSIESINAAESLLLLMSAQTSYKGSLTPLGNLMALIPVDLKLAKMLIYGVMFDCIWPTITIAACMTTGSPFKASADNIQDMRAAKKKYYNNKSDLLTELKLYEEWEAFREEKSANKPSVSQFIRDSFLSRTVLIEIRRGMTAILDALKTASLVPESTTISSLKSHYMKNKSSPKLLKSVIFAGLFPHIAKIKMPRQKYEKVMDGTVELENEAKDVRFFSIDFDAQSTTANTSIDLNSTKTKSKWLDALYRDMRVFIHPQSMVFDETQFKSPFLTYFIRTASAQTGKVHLRDATVIGLYSVLFFGPSLHVDHDYQTISVGKNAIFFRSWPRIGVLVTYLRQLLDELLSRRLADPSIDISTHPVVKIVTDLIVSDGI</sequence>
<dbReference type="InterPro" id="IPR002464">
    <property type="entry name" value="DNA/RNA_helicase_DEAH_CS"/>
</dbReference>
<dbReference type="PROSITE" id="PS51194">
    <property type="entry name" value="HELICASE_CTER"/>
    <property type="match status" value="1"/>
</dbReference>
<evidence type="ECO:0000256" key="10">
    <source>
        <dbReference type="PROSITE-ProRule" id="PRU00221"/>
    </source>
</evidence>
<dbReference type="Gene3D" id="3.10.110.10">
    <property type="entry name" value="Ubiquitin Conjugating Enzyme"/>
    <property type="match status" value="1"/>
</dbReference>
<dbReference type="PANTHER" id="PTHR18934">
    <property type="entry name" value="ATP-DEPENDENT RNA HELICASE"/>
    <property type="match status" value="1"/>
</dbReference>
<dbReference type="Pfam" id="PF26026">
    <property type="entry name" value="RNA_hel_CTD"/>
    <property type="match status" value="1"/>
</dbReference>
<evidence type="ECO:0000256" key="4">
    <source>
        <dbReference type="ARBA" id="ARBA00022741"/>
    </source>
</evidence>
<evidence type="ECO:0000256" key="2">
    <source>
        <dbReference type="ARBA" id="ARBA00022574"/>
    </source>
</evidence>
<dbReference type="PROSITE" id="PS50082">
    <property type="entry name" value="WD_REPEATS_2"/>
    <property type="match status" value="6"/>
</dbReference>
<dbReference type="EMBL" id="JANBPU010000016">
    <property type="protein sequence ID" value="KAJ1920222.1"/>
    <property type="molecule type" value="Genomic_DNA"/>
</dbReference>
<dbReference type="Pfam" id="PF21010">
    <property type="entry name" value="HA2_C"/>
    <property type="match status" value="1"/>
</dbReference>
<dbReference type="InterPro" id="IPR006575">
    <property type="entry name" value="RWD_dom"/>
</dbReference>
<dbReference type="OrthoDB" id="5600252at2759"/>
<feature type="repeat" description="WD" evidence="10">
    <location>
        <begin position="265"/>
        <end position="298"/>
    </location>
</feature>
<dbReference type="SMART" id="SM00490">
    <property type="entry name" value="HELICc"/>
    <property type="match status" value="1"/>
</dbReference>
<keyword evidence="2 10" id="KW-0853">WD repeat</keyword>
<feature type="compositionally biased region" description="Basic and acidic residues" evidence="12">
    <location>
        <begin position="316"/>
        <end position="327"/>
    </location>
</feature>
<dbReference type="SMART" id="SM00320">
    <property type="entry name" value="WD40"/>
    <property type="match status" value="7"/>
</dbReference>
<dbReference type="InterPro" id="IPR027417">
    <property type="entry name" value="P-loop_NTPase"/>
</dbReference>
<dbReference type="PROSITE" id="PS00690">
    <property type="entry name" value="DEAH_ATP_HELICASE"/>
    <property type="match status" value="1"/>
</dbReference>
<feature type="repeat" description="WD" evidence="10">
    <location>
        <begin position="54"/>
        <end position="95"/>
    </location>
</feature>
<name>A0A9W8A6L2_9FUNG</name>
<keyword evidence="7" id="KW-0067">ATP-binding</keyword>
<feature type="compositionally biased region" description="Polar residues" evidence="12">
    <location>
        <begin position="850"/>
        <end position="861"/>
    </location>
</feature>
<evidence type="ECO:0000256" key="11">
    <source>
        <dbReference type="SAM" id="Coils"/>
    </source>
</evidence>
<feature type="repeat" description="WD" evidence="10">
    <location>
        <begin position="108"/>
        <end position="137"/>
    </location>
</feature>
<dbReference type="SUPFAM" id="SSF52540">
    <property type="entry name" value="P-loop containing nucleoside triphosphate hydrolases"/>
    <property type="match status" value="1"/>
</dbReference>
<evidence type="ECO:0000256" key="5">
    <source>
        <dbReference type="ARBA" id="ARBA00022801"/>
    </source>
</evidence>
<dbReference type="PROSITE" id="PS51192">
    <property type="entry name" value="HELICASE_ATP_BIND_1"/>
    <property type="match status" value="1"/>
</dbReference>
<dbReference type="Pfam" id="PF00270">
    <property type="entry name" value="DEAD"/>
    <property type="match status" value="1"/>
</dbReference>
<dbReference type="FunFam" id="3.40.50.300:FF:000500">
    <property type="entry name" value="ATP-dependent RNA helicase DHX29"/>
    <property type="match status" value="1"/>
</dbReference>
<evidence type="ECO:0000256" key="3">
    <source>
        <dbReference type="ARBA" id="ARBA00022737"/>
    </source>
</evidence>
<dbReference type="SUPFAM" id="SSF46934">
    <property type="entry name" value="UBA-like"/>
    <property type="match status" value="1"/>
</dbReference>
<feature type="region of interest" description="Disordered" evidence="12">
    <location>
        <begin position="849"/>
        <end position="886"/>
    </location>
</feature>
<evidence type="ECO:0000313" key="17">
    <source>
        <dbReference type="Proteomes" id="UP001150538"/>
    </source>
</evidence>
<feature type="domain" description="Helicase C-terminal" evidence="15">
    <location>
        <begin position="1207"/>
        <end position="1382"/>
    </location>
</feature>
<protein>
    <recommendedName>
        <fullName evidence="1">RNA helicase</fullName>
        <ecNumber evidence="1">3.6.4.13</ecNumber>
    </recommendedName>
</protein>
<evidence type="ECO:0000256" key="9">
    <source>
        <dbReference type="ARBA" id="ARBA00047984"/>
    </source>
</evidence>
<dbReference type="CDD" id="cd18791">
    <property type="entry name" value="SF2_C_RHA"/>
    <property type="match status" value="1"/>
</dbReference>
<keyword evidence="11" id="KW-0175">Coiled coil</keyword>
<gene>
    <name evidence="16" type="primary">ucp12</name>
    <name evidence="16" type="ORF">H4219_001455</name>
</gene>
<dbReference type="InterPro" id="IPR036322">
    <property type="entry name" value="WD40_repeat_dom_sf"/>
</dbReference>
<feature type="repeat" description="WD" evidence="10">
    <location>
        <begin position="181"/>
        <end position="222"/>
    </location>
</feature>
<comment type="caution">
    <text evidence="16">The sequence shown here is derived from an EMBL/GenBank/DDBJ whole genome shotgun (WGS) entry which is preliminary data.</text>
</comment>
<feature type="repeat" description="WD" evidence="10">
    <location>
        <begin position="223"/>
        <end position="264"/>
    </location>
</feature>
<organism evidence="16 17">
    <name type="scientific">Mycoemilia scoparia</name>
    <dbReference type="NCBI Taxonomy" id="417184"/>
    <lineage>
        <taxon>Eukaryota</taxon>
        <taxon>Fungi</taxon>
        <taxon>Fungi incertae sedis</taxon>
        <taxon>Zoopagomycota</taxon>
        <taxon>Kickxellomycotina</taxon>
        <taxon>Kickxellomycetes</taxon>
        <taxon>Kickxellales</taxon>
        <taxon>Kickxellaceae</taxon>
        <taxon>Mycoemilia</taxon>
    </lineage>
</organism>
<dbReference type="InterPro" id="IPR011709">
    <property type="entry name" value="DEAD-box_helicase_OB_fold"/>
</dbReference>
<feature type="region of interest" description="Disordered" evidence="12">
    <location>
        <begin position="301"/>
        <end position="354"/>
    </location>
</feature>
<dbReference type="PROSITE" id="PS50294">
    <property type="entry name" value="WD_REPEATS_REGION"/>
    <property type="match status" value="4"/>
</dbReference>
<dbReference type="CDD" id="cd17917">
    <property type="entry name" value="DEXHc_RHA-like"/>
    <property type="match status" value="1"/>
</dbReference>
<feature type="compositionally biased region" description="Basic and acidic residues" evidence="12">
    <location>
        <begin position="334"/>
        <end position="345"/>
    </location>
</feature>
<dbReference type="InterPro" id="IPR007502">
    <property type="entry name" value="Helicase-assoc_dom"/>
</dbReference>